<dbReference type="Pfam" id="PF13673">
    <property type="entry name" value="Acetyltransf_10"/>
    <property type="match status" value="1"/>
</dbReference>
<dbReference type="AlphaFoldDB" id="A0AAV5A032"/>
<comment type="caution">
    <text evidence="2">The sequence shown here is derived from an EMBL/GenBank/DDBJ whole genome shotgun (WGS) entry which is preliminary data.</text>
</comment>
<dbReference type="EMBL" id="BPWL01000002">
    <property type="protein sequence ID" value="GJJ06892.1"/>
    <property type="molecule type" value="Genomic_DNA"/>
</dbReference>
<evidence type="ECO:0000313" key="3">
    <source>
        <dbReference type="Proteomes" id="UP001050691"/>
    </source>
</evidence>
<dbReference type="Gene3D" id="3.40.630.30">
    <property type="match status" value="1"/>
</dbReference>
<sequence>MERIEVRQIVNPTPEEMDAAAETLKEASQKCPACVGGNYDYMQPFQRSMIAAAIVGGGEFWVAKYGDHDFAGVAIWFGPQKAFMHTPEQGEVGFNALLESFPQSLLDWWVEYFLPKYETFTTEVLGEGVKFNAWHLLQIGILPGYYGKGIARALTKAVENKPEAAGNTFILETESAENLPIYEKLGYTIKAKGYFKSSIRDEGFPMWVLVKQL</sequence>
<dbReference type="PANTHER" id="PTHR42791">
    <property type="entry name" value="GNAT FAMILY ACETYLTRANSFERASE"/>
    <property type="match status" value="1"/>
</dbReference>
<organism evidence="2 3">
    <name type="scientific">Clathrus columnatus</name>
    <dbReference type="NCBI Taxonomy" id="1419009"/>
    <lineage>
        <taxon>Eukaryota</taxon>
        <taxon>Fungi</taxon>
        <taxon>Dikarya</taxon>
        <taxon>Basidiomycota</taxon>
        <taxon>Agaricomycotina</taxon>
        <taxon>Agaricomycetes</taxon>
        <taxon>Phallomycetidae</taxon>
        <taxon>Phallales</taxon>
        <taxon>Clathraceae</taxon>
        <taxon>Clathrus</taxon>
    </lineage>
</organism>
<dbReference type="InterPro" id="IPR052523">
    <property type="entry name" value="Trichothecene_AcTrans"/>
</dbReference>
<dbReference type="GO" id="GO:0016747">
    <property type="term" value="F:acyltransferase activity, transferring groups other than amino-acyl groups"/>
    <property type="evidence" value="ECO:0007669"/>
    <property type="project" value="InterPro"/>
</dbReference>
<reference evidence="2" key="1">
    <citation type="submission" date="2021-10" db="EMBL/GenBank/DDBJ databases">
        <title>De novo Genome Assembly of Clathrus columnatus (Basidiomycota, Fungi) Using Illumina and Nanopore Sequence Data.</title>
        <authorList>
            <person name="Ogiso-Tanaka E."/>
            <person name="Itagaki H."/>
            <person name="Hosoya T."/>
            <person name="Hosaka K."/>
        </authorList>
    </citation>
    <scope>NUCLEOTIDE SEQUENCE</scope>
    <source>
        <strain evidence="2">MO-923</strain>
    </source>
</reference>
<dbReference type="InterPro" id="IPR000182">
    <property type="entry name" value="GNAT_dom"/>
</dbReference>
<keyword evidence="3" id="KW-1185">Reference proteome</keyword>
<evidence type="ECO:0000313" key="2">
    <source>
        <dbReference type="EMBL" id="GJJ06892.1"/>
    </source>
</evidence>
<dbReference type="PROSITE" id="PS51186">
    <property type="entry name" value="GNAT"/>
    <property type="match status" value="1"/>
</dbReference>
<dbReference type="PANTHER" id="PTHR42791:SF1">
    <property type="entry name" value="N-ACETYLTRANSFERASE DOMAIN-CONTAINING PROTEIN"/>
    <property type="match status" value="1"/>
</dbReference>
<name>A0AAV5A032_9AGAM</name>
<dbReference type="Proteomes" id="UP001050691">
    <property type="component" value="Unassembled WGS sequence"/>
</dbReference>
<gene>
    <name evidence="2" type="ORF">Clacol_001088</name>
</gene>
<feature type="domain" description="N-acetyltransferase" evidence="1">
    <location>
        <begin position="7"/>
        <end position="211"/>
    </location>
</feature>
<protein>
    <recommendedName>
        <fullName evidence="1">N-acetyltransferase domain-containing protein</fullName>
    </recommendedName>
</protein>
<dbReference type="SUPFAM" id="SSF55729">
    <property type="entry name" value="Acyl-CoA N-acyltransferases (Nat)"/>
    <property type="match status" value="1"/>
</dbReference>
<proteinExistence type="predicted"/>
<evidence type="ECO:0000259" key="1">
    <source>
        <dbReference type="PROSITE" id="PS51186"/>
    </source>
</evidence>
<accession>A0AAV5A032</accession>
<dbReference type="InterPro" id="IPR016181">
    <property type="entry name" value="Acyl_CoA_acyltransferase"/>
</dbReference>